<sequence length="367" mass="42949">MELNSKKLERTSRFIYYTISFILCIFLILLSNRIISDLDSAIVSPQVEDYENKVKINQLQAKYDALGLEIEALNNKNSTIQKTMDTARENYNNEKQSFDNWLETRKTLGSPDKDAEVIQRAKKLDEYFNIEKAWRNQYNEVQEQVDAKQKIQQDYYNNLDKERTVAYDKYSKEYARFELKVFLIRLLFVGPILALGIFFFVRYRRHKFWPLFFGFSLFSVYAFFFGLVPYLPSYGGYVRYAVGIILSAGLGYYAIKKIRSFIEQKQAELKTSTQERAKNVQTEVAEKALENHYCPSCGKDFIIKKWEFPLKGNDQDAYKLVTNFCRHCGLELFSNCNNCGNKNFAHLPYCALCGEKSTYIKNKQQTG</sequence>
<keyword evidence="2" id="KW-0812">Transmembrane</keyword>
<feature type="transmembrane region" description="Helical" evidence="2">
    <location>
        <begin position="237"/>
        <end position="255"/>
    </location>
</feature>
<feature type="coiled-coil region" evidence="1">
    <location>
        <begin position="56"/>
        <end position="90"/>
    </location>
</feature>
<reference evidence="4" key="1">
    <citation type="journal article" date="2019" name="Int. J. Syst. Evol. Microbiol.">
        <title>The Global Catalogue of Microorganisms (GCM) 10K type strain sequencing project: providing services to taxonomists for standard genome sequencing and annotation.</title>
        <authorList>
            <consortium name="The Broad Institute Genomics Platform"/>
            <consortium name="The Broad Institute Genome Sequencing Center for Infectious Disease"/>
            <person name="Wu L."/>
            <person name="Ma J."/>
        </authorList>
    </citation>
    <scope>NUCLEOTIDE SEQUENCE [LARGE SCALE GENOMIC DNA]</scope>
    <source>
        <strain evidence="4">CCUG 53762</strain>
    </source>
</reference>
<accession>A0ABW4I9R3</accession>
<keyword evidence="2" id="KW-0472">Membrane</keyword>
<keyword evidence="4" id="KW-1185">Reference proteome</keyword>
<evidence type="ECO:0000256" key="1">
    <source>
        <dbReference type="SAM" id="Coils"/>
    </source>
</evidence>
<keyword evidence="2" id="KW-1133">Transmembrane helix</keyword>
<evidence type="ECO:0000256" key="2">
    <source>
        <dbReference type="SAM" id="Phobius"/>
    </source>
</evidence>
<feature type="transmembrane region" description="Helical" evidence="2">
    <location>
        <begin position="208"/>
        <end position="231"/>
    </location>
</feature>
<gene>
    <name evidence="3" type="ORF">ACFSAH_06335</name>
</gene>
<proteinExistence type="predicted"/>
<feature type="transmembrane region" description="Helical" evidence="2">
    <location>
        <begin position="182"/>
        <end position="201"/>
    </location>
</feature>
<dbReference type="Proteomes" id="UP001597118">
    <property type="component" value="Unassembled WGS sequence"/>
</dbReference>
<dbReference type="EMBL" id="JBHUDG010000004">
    <property type="protein sequence ID" value="MFD1629490.1"/>
    <property type="molecule type" value="Genomic_DNA"/>
</dbReference>
<evidence type="ECO:0000313" key="4">
    <source>
        <dbReference type="Proteomes" id="UP001597118"/>
    </source>
</evidence>
<protein>
    <recommendedName>
        <fullName evidence="5">Double zinc ribbon</fullName>
    </recommendedName>
</protein>
<dbReference type="RefSeq" id="WP_379661868.1">
    <property type="nucleotide sequence ID" value="NZ_JBHUDG010000004.1"/>
</dbReference>
<name>A0ABW4I9R3_9SPHI</name>
<feature type="transmembrane region" description="Helical" evidence="2">
    <location>
        <begin position="14"/>
        <end position="35"/>
    </location>
</feature>
<evidence type="ECO:0008006" key="5">
    <source>
        <dbReference type="Google" id="ProtNLM"/>
    </source>
</evidence>
<keyword evidence="1" id="KW-0175">Coiled coil</keyword>
<evidence type="ECO:0000313" key="3">
    <source>
        <dbReference type="EMBL" id="MFD1629490.1"/>
    </source>
</evidence>
<organism evidence="3 4">
    <name type="scientific">Pseudopedobacter beijingensis</name>
    <dbReference type="NCBI Taxonomy" id="1207056"/>
    <lineage>
        <taxon>Bacteria</taxon>
        <taxon>Pseudomonadati</taxon>
        <taxon>Bacteroidota</taxon>
        <taxon>Sphingobacteriia</taxon>
        <taxon>Sphingobacteriales</taxon>
        <taxon>Sphingobacteriaceae</taxon>
        <taxon>Pseudopedobacter</taxon>
    </lineage>
</organism>
<comment type="caution">
    <text evidence="3">The sequence shown here is derived from an EMBL/GenBank/DDBJ whole genome shotgun (WGS) entry which is preliminary data.</text>
</comment>